<protein>
    <submittedName>
        <fullName evidence="2">Uncharacterized protein</fullName>
    </submittedName>
</protein>
<keyword evidence="3" id="KW-1185">Reference proteome</keyword>
<dbReference type="EMBL" id="CM001441">
    <property type="protein sequence ID" value="EHQ90647.1"/>
    <property type="molecule type" value="Genomic_DNA"/>
</dbReference>
<evidence type="ECO:0000313" key="2">
    <source>
        <dbReference type="EMBL" id="EHQ90647.1"/>
    </source>
</evidence>
<dbReference type="HOGENOM" id="CLU_531832_0_0_9"/>
<dbReference type="RefSeq" id="WP_007785149.1">
    <property type="nucleotide sequence ID" value="NZ_CM001441.1"/>
</dbReference>
<keyword evidence="1" id="KW-0175">Coiled coil</keyword>
<dbReference type="AlphaFoldDB" id="H5XW54"/>
<name>H5XW54_9FIRM</name>
<dbReference type="OrthoDB" id="1625520at2"/>
<organism evidence="2 3">
    <name type="scientific">Desulfosporosinus youngiae DSM 17734</name>
    <dbReference type="NCBI Taxonomy" id="768710"/>
    <lineage>
        <taxon>Bacteria</taxon>
        <taxon>Bacillati</taxon>
        <taxon>Bacillota</taxon>
        <taxon>Clostridia</taxon>
        <taxon>Eubacteriales</taxon>
        <taxon>Desulfitobacteriaceae</taxon>
        <taxon>Desulfosporosinus</taxon>
    </lineage>
</organism>
<dbReference type="Gene3D" id="1.20.5.1160">
    <property type="entry name" value="Vasodilator-stimulated phosphoprotein"/>
    <property type="match status" value="1"/>
</dbReference>
<sequence length="512" mass="59661">MASIKMKQVMEFFSENHDIDLNDAEEYFMAIISVGLSLNKEMRKDIASIYNQNKLMFFENAKNFSGYNHVLLSNGDLEQEIYAKKTLGILLSAEQSELIKVKVLRLIKKYYKDVYIHAQNNNYDGFRKNLPAIEDTNKNLKLTETLIVLYFYTMKQMNENLLNLQVVENAFNVASLFININPINTDIESELKRENRLAKVKQIVKNELGVIKNSSDILYSKNKEIKNIVSCLRNLLLIHKLDVDSISPKLNQNDLDKVMLAFIKTTRKSEFDKTQVVQSFGAGYIVKMLLNEYLRARELYLTYSDEDALYSELKALKEKLDIASSEKDTVEIQAQKLKSEIENYEFKLKNALSEQSRFYEAQINELNKKIDKLKINLNTEMKNRQELFQLREFFIDLKNDYLPTETSLDLSKFITNKKLLIIGGTPSWRKRLKAKFPTILTIDGFNDKIEFRSFGEIDFVLFYSKYMSHKTYYKTVDFIRANDIPAGYIGKTNIDLVELEIAEELNKRLAAH</sequence>
<reference evidence="2 3" key="1">
    <citation type="submission" date="2011-11" db="EMBL/GenBank/DDBJ databases">
        <title>The Noncontiguous Finished genome of Desulfosporosinus youngiae DSM 17734.</title>
        <authorList>
            <consortium name="US DOE Joint Genome Institute (JGI-PGF)"/>
            <person name="Lucas S."/>
            <person name="Han J."/>
            <person name="Lapidus A."/>
            <person name="Cheng J.-F."/>
            <person name="Goodwin L."/>
            <person name="Pitluck S."/>
            <person name="Peters L."/>
            <person name="Ovchinnikova G."/>
            <person name="Lu M."/>
            <person name="Land M.L."/>
            <person name="Hauser L."/>
            <person name="Pester M."/>
            <person name="Spring S."/>
            <person name="Ollivier B."/>
            <person name="Rattei T."/>
            <person name="Klenk H.-P."/>
            <person name="Wagner M."/>
            <person name="Loy A."/>
            <person name="Woyke T.J."/>
        </authorList>
    </citation>
    <scope>NUCLEOTIDE SEQUENCE [LARGE SCALE GENOMIC DNA]</scope>
    <source>
        <strain evidence="2 3">DSM 17734</strain>
    </source>
</reference>
<proteinExistence type="predicted"/>
<accession>H5XW54</accession>
<feature type="coiled-coil region" evidence="1">
    <location>
        <begin position="306"/>
        <end position="383"/>
    </location>
</feature>
<evidence type="ECO:0000313" key="3">
    <source>
        <dbReference type="Proteomes" id="UP000005104"/>
    </source>
</evidence>
<evidence type="ECO:0000256" key="1">
    <source>
        <dbReference type="SAM" id="Coils"/>
    </source>
</evidence>
<dbReference type="eggNOG" id="ENOG50310C8">
    <property type="taxonomic scope" value="Bacteria"/>
</dbReference>
<gene>
    <name evidence="2" type="ORF">DesyoDRAFT_3649</name>
</gene>
<dbReference type="Proteomes" id="UP000005104">
    <property type="component" value="Chromosome"/>
</dbReference>